<feature type="binding site" description="axial binding residue" evidence="8">
    <location>
        <position position="439"/>
    </location>
    <ligand>
        <name>heme</name>
        <dbReference type="ChEBI" id="CHEBI:30413"/>
    </ligand>
    <ligandPart>
        <name>Fe</name>
        <dbReference type="ChEBI" id="CHEBI:18248"/>
    </ligandPart>
</feature>
<dbReference type="GO" id="GO:0016705">
    <property type="term" value="F:oxidoreductase activity, acting on paired donors, with incorporation or reduction of molecular oxygen"/>
    <property type="evidence" value="ECO:0007669"/>
    <property type="project" value="InterPro"/>
</dbReference>
<dbReference type="EMBL" id="CAJVQA010000968">
    <property type="protein sequence ID" value="CAG8497672.1"/>
    <property type="molecule type" value="Genomic_DNA"/>
</dbReference>
<dbReference type="Proteomes" id="UP000789759">
    <property type="component" value="Unassembled WGS sequence"/>
</dbReference>
<evidence type="ECO:0000256" key="5">
    <source>
        <dbReference type="ARBA" id="ARBA00023002"/>
    </source>
</evidence>
<keyword evidence="4 8" id="KW-0479">Metal-binding</keyword>
<protein>
    <submittedName>
        <fullName evidence="10">12148_t:CDS:1</fullName>
    </submittedName>
</protein>
<dbReference type="InterPro" id="IPR002401">
    <property type="entry name" value="Cyt_P450_E_grp-I"/>
</dbReference>
<evidence type="ECO:0000256" key="1">
    <source>
        <dbReference type="ARBA" id="ARBA00001971"/>
    </source>
</evidence>
<comment type="similarity">
    <text evidence="2 9">Belongs to the cytochrome P450 family.</text>
</comment>
<dbReference type="AlphaFoldDB" id="A0A9N8ZJ87"/>
<comment type="caution">
    <text evidence="10">The sequence shown here is derived from an EMBL/GenBank/DDBJ whole genome shotgun (WGS) entry which is preliminary data.</text>
</comment>
<proteinExistence type="inferred from homology"/>
<dbReference type="SUPFAM" id="SSF48264">
    <property type="entry name" value="Cytochrome P450"/>
    <property type="match status" value="1"/>
</dbReference>
<dbReference type="PANTHER" id="PTHR24291:SF50">
    <property type="entry name" value="BIFUNCTIONAL ALBAFLAVENONE MONOOXYGENASE_TERPENE SYNTHASE"/>
    <property type="match status" value="1"/>
</dbReference>
<keyword evidence="6 8" id="KW-0408">Iron</keyword>
<dbReference type="InterPro" id="IPR001128">
    <property type="entry name" value="Cyt_P450"/>
</dbReference>
<dbReference type="Pfam" id="PF00067">
    <property type="entry name" value="p450"/>
    <property type="match status" value="1"/>
</dbReference>
<keyword evidence="5 9" id="KW-0560">Oxidoreductase</keyword>
<evidence type="ECO:0000256" key="8">
    <source>
        <dbReference type="PIRSR" id="PIRSR602401-1"/>
    </source>
</evidence>
<keyword evidence="3 8" id="KW-0349">Heme</keyword>
<evidence type="ECO:0000256" key="7">
    <source>
        <dbReference type="ARBA" id="ARBA00023033"/>
    </source>
</evidence>
<dbReference type="PRINTS" id="PR00385">
    <property type="entry name" value="P450"/>
</dbReference>
<dbReference type="GO" id="GO:0020037">
    <property type="term" value="F:heme binding"/>
    <property type="evidence" value="ECO:0007669"/>
    <property type="project" value="InterPro"/>
</dbReference>
<comment type="cofactor">
    <cofactor evidence="1 8">
        <name>heme</name>
        <dbReference type="ChEBI" id="CHEBI:30413"/>
    </cofactor>
</comment>
<reference evidence="10" key="1">
    <citation type="submission" date="2021-06" db="EMBL/GenBank/DDBJ databases">
        <authorList>
            <person name="Kallberg Y."/>
            <person name="Tangrot J."/>
            <person name="Rosling A."/>
        </authorList>
    </citation>
    <scope>NUCLEOTIDE SEQUENCE</scope>
    <source>
        <strain evidence="10">FL966</strain>
    </source>
</reference>
<dbReference type="InterPro" id="IPR036396">
    <property type="entry name" value="Cyt_P450_sf"/>
</dbReference>
<name>A0A9N8ZJ87_9GLOM</name>
<evidence type="ECO:0000256" key="4">
    <source>
        <dbReference type="ARBA" id="ARBA00022723"/>
    </source>
</evidence>
<organism evidence="10 11">
    <name type="scientific">Cetraspora pellucida</name>
    <dbReference type="NCBI Taxonomy" id="1433469"/>
    <lineage>
        <taxon>Eukaryota</taxon>
        <taxon>Fungi</taxon>
        <taxon>Fungi incertae sedis</taxon>
        <taxon>Mucoromycota</taxon>
        <taxon>Glomeromycotina</taxon>
        <taxon>Glomeromycetes</taxon>
        <taxon>Diversisporales</taxon>
        <taxon>Gigasporaceae</taxon>
        <taxon>Cetraspora</taxon>
    </lineage>
</organism>
<dbReference type="CDD" id="cd11069">
    <property type="entry name" value="CYP_FUM15-like"/>
    <property type="match status" value="1"/>
</dbReference>
<dbReference type="PROSITE" id="PS00086">
    <property type="entry name" value="CYTOCHROME_P450"/>
    <property type="match status" value="1"/>
</dbReference>
<dbReference type="PANTHER" id="PTHR24291">
    <property type="entry name" value="CYTOCHROME P450 FAMILY 4"/>
    <property type="match status" value="1"/>
</dbReference>
<dbReference type="PRINTS" id="PR00463">
    <property type="entry name" value="EP450I"/>
</dbReference>
<evidence type="ECO:0000313" key="11">
    <source>
        <dbReference type="Proteomes" id="UP000789759"/>
    </source>
</evidence>
<dbReference type="InterPro" id="IPR017972">
    <property type="entry name" value="Cyt_P450_CS"/>
</dbReference>
<accession>A0A9N8ZJ87</accession>
<dbReference type="GO" id="GO:0005506">
    <property type="term" value="F:iron ion binding"/>
    <property type="evidence" value="ECO:0007669"/>
    <property type="project" value="InterPro"/>
</dbReference>
<dbReference type="FunFam" id="1.10.630.10:FF:000182">
    <property type="entry name" value="Cytochrome P450 3A4"/>
    <property type="match status" value="1"/>
</dbReference>
<evidence type="ECO:0000256" key="3">
    <source>
        <dbReference type="ARBA" id="ARBA00022617"/>
    </source>
</evidence>
<keyword evidence="7 9" id="KW-0503">Monooxygenase</keyword>
<dbReference type="GO" id="GO:0004497">
    <property type="term" value="F:monooxygenase activity"/>
    <property type="evidence" value="ECO:0007669"/>
    <property type="project" value="UniProtKB-KW"/>
</dbReference>
<evidence type="ECO:0000256" key="2">
    <source>
        <dbReference type="ARBA" id="ARBA00010617"/>
    </source>
</evidence>
<dbReference type="InterPro" id="IPR050196">
    <property type="entry name" value="Cytochrome_P450_Monoox"/>
</dbReference>
<gene>
    <name evidence="10" type="ORF">CPELLU_LOCUS2295</name>
</gene>
<evidence type="ECO:0000256" key="9">
    <source>
        <dbReference type="RuleBase" id="RU000461"/>
    </source>
</evidence>
<keyword evidence="11" id="KW-1185">Reference proteome</keyword>
<evidence type="ECO:0000313" key="10">
    <source>
        <dbReference type="EMBL" id="CAG8497672.1"/>
    </source>
</evidence>
<dbReference type="Gene3D" id="1.10.630.10">
    <property type="entry name" value="Cytochrome P450"/>
    <property type="match status" value="1"/>
</dbReference>
<dbReference type="OrthoDB" id="1470350at2759"/>
<sequence>MYYYLAAIFAFVSYFLYKCYIYPLYLSPLRKIPGPPIDNMILGHYSTLLKKDQGKAFSYLAKQYGGIVRYHIILNKPYLLITDPKLVQMILMSRSYDFLRFDSNKAVVKELIGEGIILAEGNNHKRQRKMMSPSFAFANVKEMTPTFVQAGHSLKDVWMKKVGNKKEERITITDVISKVTLDVIGHVGFNYNFNSTTTESELYKAYNFVTYRNRTPLYMAITDLLPFIRKFPTSDNNKYYDYLKTIYNVSEKLLAEQKNNPVRGTDLMSLLANANDSLPVDEQLTHKELVSQVMTLLLAGHETTSVTLSWALYFLAANPDIQDRLRKEILDIFPDRDYHPTFDQIEHLKFLECVFKEVLRISPPVTSLLRTNVKDEIFNGYFIPKNTPLAISIYAIHHDPSIWGDDAEHFNPSRWLNPEIKSNITNSNFIPFNTGPRSCLGMRMAYSEFKSILAVIIRNFEFKLVEGFTFERKFVGIIKPIPGIDLLVSKVNY</sequence>
<evidence type="ECO:0000256" key="6">
    <source>
        <dbReference type="ARBA" id="ARBA00023004"/>
    </source>
</evidence>